<feature type="transmembrane region" description="Helical" evidence="1">
    <location>
        <begin position="176"/>
        <end position="196"/>
    </location>
</feature>
<keyword evidence="1" id="KW-1133">Transmembrane helix</keyword>
<dbReference type="EMBL" id="SOHJ01000013">
    <property type="protein sequence ID" value="TFD57660.1"/>
    <property type="molecule type" value="Genomic_DNA"/>
</dbReference>
<protein>
    <recommendedName>
        <fullName evidence="4">DUF1648 domain-containing protein</fullName>
    </recommendedName>
</protein>
<evidence type="ECO:0000313" key="3">
    <source>
        <dbReference type="Proteomes" id="UP000298170"/>
    </source>
</evidence>
<organism evidence="2 3">
    <name type="scientific">Cryobacterium suzukii</name>
    <dbReference type="NCBI Taxonomy" id="1259198"/>
    <lineage>
        <taxon>Bacteria</taxon>
        <taxon>Bacillati</taxon>
        <taxon>Actinomycetota</taxon>
        <taxon>Actinomycetes</taxon>
        <taxon>Micrococcales</taxon>
        <taxon>Microbacteriaceae</taxon>
        <taxon>Cryobacterium</taxon>
    </lineage>
</organism>
<name>A0A4R9ACL1_9MICO</name>
<dbReference type="AlphaFoldDB" id="A0A4R9ACL1"/>
<gene>
    <name evidence="2" type="ORF">E3T39_12780</name>
</gene>
<feature type="transmembrane region" description="Helical" evidence="1">
    <location>
        <begin position="127"/>
        <end position="144"/>
    </location>
</feature>
<dbReference type="RefSeq" id="WP_134515938.1">
    <property type="nucleotide sequence ID" value="NZ_SOHJ01000013.1"/>
</dbReference>
<evidence type="ECO:0000256" key="1">
    <source>
        <dbReference type="SAM" id="Phobius"/>
    </source>
</evidence>
<sequence>MAATLGGVRRVRTVTAGVLTLMPFVAIVATWLLWRGSLPEALPTQWSGDTIATTQPTFVLLGITAVTAVVTGAFGLTSGLTRTAHFTPRLPLLVTGIVGSLCFIMWTTSAALGAAAASQPVLENLGVVIWGAITFGFLPAIIAGKPARPDAEGQPDPLVLSPTQTAAWSHTMTVPAFAWTAVGIFAVGTVSLWVPLASPNPGVAIVSSAVVLAVVVLLMVAMSRVRITADGRGLRMRSQLLPFVAKSIRLSQIKKVRTEAVNPGAWGGWGYRVLPGRSAVVLRAGEGVVLTLNNGKEFAVTVDDSSNLASVLGGLSATPVEENE</sequence>
<feature type="transmembrane region" description="Helical" evidence="1">
    <location>
        <begin position="92"/>
        <end position="115"/>
    </location>
</feature>
<feature type="transmembrane region" description="Helical" evidence="1">
    <location>
        <begin position="58"/>
        <end position="80"/>
    </location>
</feature>
<dbReference type="Proteomes" id="UP000298170">
    <property type="component" value="Unassembled WGS sequence"/>
</dbReference>
<comment type="caution">
    <text evidence="2">The sequence shown here is derived from an EMBL/GenBank/DDBJ whole genome shotgun (WGS) entry which is preliminary data.</text>
</comment>
<evidence type="ECO:0000313" key="2">
    <source>
        <dbReference type="EMBL" id="TFD57660.1"/>
    </source>
</evidence>
<keyword evidence="1" id="KW-0812">Transmembrane</keyword>
<proteinExistence type="predicted"/>
<dbReference type="OrthoDB" id="4303577at2"/>
<feature type="transmembrane region" description="Helical" evidence="1">
    <location>
        <begin position="12"/>
        <end position="34"/>
    </location>
</feature>
<keyword evidence="1" id="KW-0472">Membrane</keyword>
<evidence type="ECO:0008006" key="4">
    <source>
        <dbReference type="Google" id="ProtNLM"/>
    </source>
</evidence>
<feature type="transmembrane region" description="Helical" evidence="1">
    <location>
        <begin position="202"/>
        <end position="222"/>
    </location>
</feature>
<reference evidence="2 3" key="1">
    <citation type="submission" date="2019-03" db="EMBL/GenBank/DDBJ databases">
        <title>Genomics of glacier-inhabiting Cryobacterium strains.</title>
        <authorList>
            <person name="Liu Q."/>
            <person name="Xin Y.-H."/>
        </authorList>
    </citation>
    <scope>NUCLEOTIDE SEQUENCE [LARGE SCALE GENOMIC DNA]</scope>
    <source>
        <strain evidence="2 3">Sr39</strain>
    </source>
</reference>
<accession>A0A4R9ACL1</accession>
<keyword evidence="3" id="KW-1185">Reference proteome</keyword>